<evidence type="ECO:0000256" key="7">
    <source>
        <dbReference type="ARBA" id="ARBA00022777"/>
    </source>
</evidence>
<evidence type="ECO:0000256" key="11">
    <source>
        <dbReference type="ARBA" id="ARBA00023317"/>
    </source>
</evidence>
<keyword evidence="5" id="KW-0479">Metal-binding</keyword>
<keyword evidence="6" id="KW-0547">Nucleotide-binding</keyword>
<feature type="non-terminal residue" evidence="14">
    <location>
        <position position="1"/>
    </location>
</feature>
<dbReference type="InterPro" id="IPR015813">
    <property type="entry name" value="Pyrv/PenolPyrv_kinase-like_dom"/>
</dbReference>
<dbReference type="PRINTS" id="PR01050">
    <property type="entry name" value="PYRUVTKNASE"/>
</dbReference>
<dbReference type="PROSITE" id="PS00110">
    <property type="entry name" value="PYRUVATE_KINASE"/>
    <property type="match status" value="1"/>
</dbReference>
<dbReference type="Gene3D" id="3.20.20.60">
    <property type="entry name" value="Phosphoenolpyruvate-binding domains"/>
    <property type="match status" value="1"/>
</dbReference>
<evidence type="ECO:0000259" key="12">
    <source>
        <dbReference type="Pfam" id="PF00224"/>
    </source>
</evidence>
<evidence type="ECO:0000256" key="4">
    <source>
        <dbReference type="ARBA" id="ARBA00022679"/>
    </source>
</evidence>
<dbReference type="InterPro" id="IPR040442">
    <property type="entry name" value="Pyrv_kinase-like_dom_sf"/>
</dbReference>
<evidence type="ECO:0000256" key="3">
    <source>
        <dbReference type="ARBA" id="ARBA00012142"/>
    </source>
</evidence>
<dbReference type="InterPro" id="IPR018209">
    <property type="entry name" value="Pyrv_Knase_AS"/>
</dbReference>
<evidence type="ECO:0000256" key="1">
    <source>
        <dbReference type="ARBA" id="ARBA00004997"/>
    </source>
</evidence>
<dbReference type="GO" id="GO:0000287">
    <property type="term" value="F:magnesium ion binding"/>
    <property type="evidence" value="ECO:0007669"/>
    <property type="project" value="InterPro"/>
</dbReference>
<feature type="domain" description="Pyruvate kinase C-terminal" evidence="13">
    <location>
        <begin position="166"/>
        <end position="229"/>
    </location>
</feature>
<dbReference type="GO" id="GO:0004743">
    <property type="term" value="F:pyruvate kinase activity"/>
    <property type="evidence" value="ECO:0007669"/>
    <property type="project" value="UniProtKB-EC"/>
</dbReference>
<dbReference type="InterPro" id="IPR015793">
    <property type="entry name" value="Pyrv_Knase_brl"/>
</dbReference>
<protein>
    <recommendedName>
        <fullName evidence="3">pyruvate kinase</fullName>
        <ecNumber evidence="3">2.7.1.40</ecNumber>
    </recommendedName>
</protein>
<comment type="similarity">
    <text evidence="2">Belongs to the pyruvate kinase family.</text>
</comment>
<dbReference type="Gene3D" id="3.40.1380.20">
    <property type="entry name" value="Pyruvate kinase, C-terminal domain"/>
    <property type="match status" value="1"/>
</dbReference>
<dbReference type="GO" id="GO:0005524">
    <property type="term" value="F:ATP binding"/>
    <property type="evidence" value="ECO:0007669"/>
    <property type="project" value="UniProtKB-KW"/>
</dbReference>
<keyword evidence="8" id="KW-0067">ATP-binding</keyword>
<dbReference type="SUPFAM" id="SSF51621">
    <property type="entry name" value="Phosphoenolpyruvate/pyruvate domain"/>
    <property type="match status" value="1"/>
</dbReference>
<evidence type="ECO:0000256" key="8">
    <source>
        <dbReference type="ARBA" id="ARBA00022840"/>
    </source>
</evidence>
<keyword evidence="10" id="KW-0324">Glycolysis</keyword>
<dbReference type="InterPro" id="IPR036918">
    <property type="entry name" value="Pyrv_Knase_C_sf"/>
</dbReference>
<dbReference type="UniPathway" id="UPA00109">
    <property type="reaction ID" value="UER00188"/>
</dbReference>
<dbReference type="GO" id="GO:0030955">
    <property type="term" value="F:potassium ion binding"/>
    <property type="evidence" value="ECO:0007669"/>
    <property type="project" value="InterPro"/>
</dbReference>
<evidence type="ECO:0000256" key="5">
    <source>
        <dbReference type="ARBA" id="ARBA00022723"/>
    </source>
</evidence>
<comment type="caution">
    <text evidence="14">The sequence shown here is derived from an EMBL/GenBank/DDBJ whole genome shotgun (WGS) entry which is preliminary data.</text>
</comment>
<name>X0Z2F1_9ZZZZ</name>
<feature type="domain" description="Pyruvate kinase barrel" evidence="12">
    <location>
        <begin position="1"/>
        <end position="131"/>
    </location>
</feature>
<keyword evidence="9" id="KW-0460">Magnesium</keyword>
<reference evidence="14" key="1">
    <citation type="journal article" date="2014" name="Front. Microbiol.">
        <title>High frequency of phylogenetically diverse reductive dehalogenase-homologous genes in deep subseafloor sedimentary metagenomes.</title>
        <authorList>
            <person name="Kawai M."/>
            <person name="Futagami T."/>
            <person name="Toyoda A."/>
            <person name="Takaki Y."/>
            <person name="Nishi S."/>
            <person name="Hori S."/>
            <person name="Arai W."/>
            <person name="Tsubouchi T."/>
            <person name="Morono Y."/>
            <person name="Uchiyama I."/>
            <person name="Ito T."/>
            <person name="Fujiyama A."/>
            <person name="Inagaki F."/>
            <person name="Takami H."/>
        </authorList>
    </citation>
    <scope>NUCLEOTIDE SEQUENCE</scope>
    <source>
        <strain evidence="14">Expedition CK06-06</strain>
    </source>
</reference>
<accession>X0Z2F1</accession>
<evidence type="ECO:0000256" key="9">
    <source>
        <dbReference type="ARBA" id="ARBA00022842"/>
    </source>
</evidence>
<dbReference type="GO" id="GO:0016301">
    <property type="term" value="F:kinase activity"/>
    <property type="evidence" value="ECO:0007669"/>
    <property type="project" value="UniProtKB-KW"/>
</dbReference>
<organism evidence="14">
    <name type="scientific">marine sediment metagenome</name>
    <dbReference type="NCBI Taxonomy" id="412755"/>
    <lineage>
        <taxon>unclassified sequences</taxon>
        <taxon>metagenomes</taxon>
        <taxon>ecological metagenomes</taxon>
    </lineage>
</organism>
<evidence type="ECO:0000313" key="14">
    <source>
        <dbReference type="EMBL" id="GAG52707.1"/>
    </source>
</evidence>
<proteinExistence type="inferred from homology"/>
<dbReference type="AlphaFoldDB" id="X0Z2F1"/>
<dbReference type="PANTHER" id="PTHR11817">
    <property type="entry name" value="PYRUVATE KINASE"/>
    <property type="match status" value="1"/>
</dbReference>
<dbReference type="Pfam" id="PF02887">
    <property type="entry name" value="PK_C"/>
    <property type="match status" value="1"/>
</dbReference>
<dbReference type="EMBL" id="BARS01052298">
    <property type="protein sequence ID" value="GAG52707.1"/>
    <property type="molecule type" value="Genomic_DNA"/>
</dbReference>
<dbReference type="SUPFAM" id="SSF52935">
    <property type="entry name" value="PK C-terminal domain-like"/>
    <property type="match status" value="1"/>
</dbReference>
<gene>
    <name evidence="14" type="ORF">S01H1_77777</name>
</gene>
<sequence length="232" mass="24710">VRSAGDVQAVRRHVTEAGAAAHIIAKIEKPQALDDLDAILEAADGIMVARGDLGVEMDVARVPIIQKDLIRRAAIAGIPVITATQMLQSMIREPRPTRAEVSDVANAVFDGSDALMLSGETAVGCDPVRAVEMMDHIIDLAEDYAQAARWPGPAAGTDRYTWSERAIVVGAAEIAHNLGVALVVVLTHSGATALLLSKPWLGVPILAVSDRVDTCRRMALYRGVLPVHHPEI</sequence>
<dbReference type="Pfam" id="PF00224">
    <property type="entry name" value="PK"/>
    <property type="match status" value="1"/>
</dbReference>
<dbReference type="InterPro" id="IPR015795">
    <property type="entry name" value="Pyrv_Knase_C"/>
</dbReference>
<evidence type="ECO:0000256" key="6">
    <source>
        <dbReference type="ARBA" id="ARBA00022741"/>
    </source>
</evidence>
<keyword evidence="7" id="KW-0418">Kinase</keyword>
<dbReference type="EC" id="2.7.1.40" evidence="3"/>
<feature type="non-terminal residue" evidence="14">
    <location>
        <position position="232"/>
    </location>
</feature>
<evidence type="ECO:0000256" key="10">
    <source>
        <dbReference type="ARBA" id="ARBA00023152"/>
    </source>
</evidence>
<keyword evidence="11" id="KW-0670">Pyruvate</keyword>
<keyword evidence="4" id="KW-0808">Transferase</keyword>
<comment type="pathway">
    <text evidence="1">Carbohydrate degradation; glycolysis; pyruvate from D-glyceraldehyde 3-phosphate: step 5/5.</text>
</comment>
<dbReference type="InterPro" id="IPR001697">
    <property type="entry name" value="Pyr_Knase"/>
</dbReference>
<evidence type="ECO:0000259" key="13">
    <source>
        <dbReference type="Pfam" id="PF02887"/>
    </source>
</evidence>
<evidence type="ECO:0000256" key="2">
    <source>
        <dbReference type="ARBA" id="ARBA00008663"/>
    </source>
</evidence>